<evidence type="ECO:0000256" key="1">
    <source>
        <dbReference type="ARBA" id="ARBA00000683"/>
    </source>
</evidence>
<evidence type="ECO:0000256" key="14">
    <source>
        <dbReference type="ARBA" id="ARBA00022842"/>
    </source>
</evidence>
<evidence type="ECO:0000256" key="12">
    <source>
        <dbReference type="ARBA" id="ARBA00022723"/>
    </source>
</evidence>
<dbReference type="RefSeq" id="WP_006979733.1">
    <property type="nucleotide sequence ID" value="NZ_ABVL01000006.1"/>
</dbReference>
<dbReference type="InterPro" id="IPR035895">
    <property type="entry name" value="HPr-like_sf"/>
</dbReference>
<comment type="caution">
    <text evidence="18">The sequence shown here is derived from an EMBL/GenBank/DDBJ whole genome shotgun (WGS) entry which is preliminary data.</text>
</comment>
<dbReference type="GO" id="GO:0005737">
    <property type="term" value="C:cytoplasm"/>
    <property type="evidence" value="ECO:0007669"/>
    <property type="project" value="UniProtKB-SubCell"/>
</dbReference>
<dbReference type="GO" id="GO:0009401">
    <property type="term" value="P:phosphoenolpyruvate-dependent sugar phosphotransferase system"/>
    <property type="evidence" value="ECO:0007669"/>
    <property type="project" value="UniProtKB-KW"/>
</dbReference>
<feature type="region of interest" description="Disordered" evidence="15">
    <location>
        <begin position="238"/>
        <end position="257"/>
    </location>
</feature>
<evidence type="ECO:0000256" key="7">
    <source>
        <dbReference type="ARBA" id="ARBA00022490"/>
    </source>
</evidence>
<dbReference type="SUPFAM" id="SSF55594">
    <property type="entry name" value="HPr-like"/>
    <property type="match status" value="1"/>
</dbReference>
<evidence type="ECO:0000259" key="16">
    <source>
        <dbReference type="PROSITE" id="PS51094"/>
    </source>
</evidence>
<dbReference type="Proteomes" id="UP000005824">
    <property type="component" value="Unassembled WGS sequence"/>
</dbReference>
<keyword evidence="6" id="KW-0813">Transport</keyword>
<dbReference type="InterPro" id="IPR036618">
    <property type="entry name" value="PtsI_HPr-bd_sf"/>
</dbReference>
<dbReference type="InterPro" id="IPR036637">
    <property type="entry name" value="Phosphohistidine_dom_sf"/>
</dbReference>
<sequence>MIQLTSQNIQLHAHAKNKEDAIRQAGRVLVDAGNIAPGYVESMLGREQQANTYLGNGIAIPHGMGKDRELIHRTGVCVVQFPEGVEWNPGQMVRIVVGIAAKSDEHLGILAALTDVLDDTATADRLARTNDPAEIIAGLNRQKEGSEPAEEEIAGTKFVDARLGTSAGLHARPATAFVDLAGEYTSEIRVRYRDREANGKAMASLLKLGAEGGTVLRIIASGVDADAALAALKEAVEGGLGDEEEKPSRTESRAWVPESSGRAIAGVAASPGLAIGKLHHFQADHIVVKDTPGNPDAEWQKLRNAIESARTQLQDVYDSMKSRVGKNEAAIFRAHQAFLSDTELFGEATALIEGGHSAAWSWQQAIENRVKEVQSVSDQRVAGRAADLHDVGQRVLRLLAETQHSEPSLPDEPSILVADDLTPSDTAKLDPQRILGIVTVAGGPTSHTAIIARSLDIPAIVGVGAAVLELTAGITCILDGASGILYTEPSAAELESARQFQIDIQRQREEEHFERYQPALMTDGHRIEVVANIGKASEAAAAVEAGAEGIGLLRTEFLFLERDTPPTEDKQFEAYCEMTRALNGLPLIIRTLDIGGDKVVPYLPQPHEDNPFLGVRGIRLCLRKPELFRPQLRAIYRASVTGPVKIMFPMIATLEDLRAAKEIAEQVRTELGVPPVEIGIMVEVPSAAAMAAEFARECDFFSIGTNDLTQYVLAMDRMHAALAKQVDGLHPAVLRMIDQTVRGAQSAGKWVGVCGGIAGEPRGAVILAGLGVTELSMSIPSVAAVKAYLRGISHTQAQTFAKRALACQGADAVRELPLP</sequence>
<evidence type="ECO:0000313" key="19">
    <source>
        <dbReference type="Proteomes" id="UP000005824"/>
    </source>
</evidence>
<keyword evidence="8" id="KW-0597">Phosphoprotein</keyword>
<dbReference type="PROSITE" id="PS00372">
    <property type="entry name" value="PTS_EIIA_TYPE_2_HIS"/>
    <property type="match status" value="1"/>
</dbReference>
<reference evidence="18 19" key="1">
    <citation type="journal article" date="2011" name="J. Bacteriol.">
        <title>Genome sequence of Chthoniobacter flavus Ellin428, an aerobic heterotrophic soil bacterium.</title>
        <authorList>
            <person name="Kant R."/>
            <person name="van Passel M.W."/>
            <person name="Palva A."/>
            <person name="Lucas S."/>
            <person name="Lapidus A."/>
            <person name="Glavina Del Rio T."/>
            <person name="Dalin E."/>
            <person name="Tice H."/>
            <person name="Bruce D."/>
            <person name="Goodwin L."/>
            <person name="Pitluck S."/>
            <person name="Larimer F.W."/>
            <person name="Land M.L."/>
            <person name="Hauser L."/>
            <person name="Sangwan P."/>
            <person name="de Vos W.M."/>
            <person name="Janssen P.H."/>
            <person name="Smidt H."/>
        </authorList>
    </citation>
    <scope>NUCLEOTIDE SEQUENCE [LARGE SCALE GENOMIC DNA]</scope>
    <source>
        <strain evidence="18 19">Ellin428</strain>
    </source>
</reference>
<dbReference type="InterPro" id="IPR006318">
    <property type="entry name" value="PTS_EI-like"/>
</dbReference>
<dbReference type="SUPFAM" id="SSF47831">
    <property type="entry name" value="Enzyme I of the PEP:sugar phosphotransferase system HPr-binding (sub)domain"/>
    <property type="match status" value="1"/>
</dbReference>
<keyword evidence="19" id="KW-1185">Reference proteome</keyword>
<keyword evidence="12" id="KW-0479">Metal-binding</keyword>
<evidence type="ECO:0000256" key="8">
    <source>
        <dbReference type="ARBA" id="ARBA00022553"/>
    </source>
</evidence>
<evidence type="ECO:0000256" key="10">
    <source>
        <dbReference type="ARBA" id="ARBA00022679"/>
    </source>
</evidence>
<dbReference type="PRINTS" id="PR01736">
    <property type="entry name" value="PHPHTRNFRASE"/>
</dbReference>
<evidence type="ECO:0000256" key="9">
    <source>
        <dbReference type="ARBA" id="ARBA00022597"/>
    </source>
</evidence>
<dbReference type="NCBIfam" id="TIGR01417">
    <property type="entry name" value="PTS_I_fam"/>
    <property type="match status" value="1"/>
</dbReference>
<evidence type="ECO:0000256" key="4">
    <source>
        <dbReference type="ARBA" id="ARBA00007837"/>
    </source>
</evidence>
<dbReference type="InterPro" id="IPR000032">
    <property type="entry name" value="HPr-like"/>
</dbReference>
<feature type="domain" description="PTS EIIA type-2" evidence="16">
    <location>
        <begin position="2"/>
        <end position="142"/>
    </location>
</feature>
<accession>B4D0F7</accession>
<evidence type="ECO:0000256" key="2">
    <source>
        <dbReference type="ARBA" id="ARBA00001946"/>
    </source>
</evidence>
<dbReference type="Pfam" id="PF00381">
    <property type="entry name" value="PTS-HPr"/>
    <property type="match status" value="1"/>
</dbReference>
<gene>
    <name evidence="18" type="ORF">CfE428DRAFT_2408</name>
</gene>
<evidence type="ECO:0000256" key="6">
    <source>
        <dbReference type="ARBA" id="ARBA00022448"/>
    </source>
</evidence>
<evidence type="ECO:0000256" key="11">
    <source>
        <dbReference type="ARBA" id="ARBA00022683"/>
    </source>
</evidence>
<keyword evidence="14" id="KW-0460">Magnesium</keyword>
<dbReference type="Gene3D" id="3.30.1340.10">
    <property type="entry name" value="HPr-like"/>
    <property type="match status" value="1"/>
</dbReference>
<protein>
    <recommendedName>
        <fullName evidence="5">phosphoenolpyruvate--protein phosphotransferase</fullName>
        <ecNumber evidence="5">2.7.3.9</ecNumber>
    </recommendedName>
</protein>
<dbReference type="Pfam" id="PF00359">
    <property type="entry name" value="PTS_EIIA_2"/>
    <property type="match status" value="1"/>
</dbReference>
<dbReference type="FunCoup" id="B4D0F7">
    <property type="interactions" value="369"/>
</dbReference>
<keyword evidence="18" id="KW-0670">Pyruvate</keyword>
<dbReference type="STRING" id="497964.CfE428DRAFT_2408"/>
<dbReference type="Gene3D" id="3.40.930.10">
    <property type="entry name" value="Mannitol-specific EII, Chain A"/>
    <property type="match status" value="1"/>
</dbReference>
<dbReference type="InterPro" id="IPR023151">
    <property type="entry name" value="PEP_util_CS"/>
</dbReference>
<dbReference type="PROSITE" id="PS00370">
    <property type="entry name" value="PEP_ENZYMES_PHOS_SITE"/>
    <property type="match status" value="1"/>
</dbReference>
<dbReference type="InterPro" id="IPR008731">
    <property type="entry name" value="PTS_EIN"/>
</dbReference>
<evidence type="ECO:0000256" key="3">
    <source>
        <dbReference type="ARBA" id="ARBA00004496"/>
    </source>
</evidence>
<dbReference type="PRINTS" id="PR00107">
    <property type="entry name" value="PHOSPHOCPHPR"/>
</dbReference>
<comment type="catalytic activity">
    <reaction evidence="1">
        <text>L-histidyl-[protein] + phosphoenolpyruvate = N(pros)-phospho-L-histidyl-[protein] + pyruvate</text>
        <dbReference type="Rhea" id="RHEA:23880"/>
        <dbReference type="Rhea" id="RHEA-COMP:9745"/>
        <dbReference type="Rhea" id="RHEA-COMP:9746"/>
        <dbReference type="ChEBI" id="CHEBI:15361"/>
        <dbReference type="ChEBI" id="CHEBI:29979"/>
        <dbReference type="ChEBI" id="CHEBI:58702"/>
        <dbReference type="ChEBI" id="CHEBI:64837"/>
        <dbReference type="EC" id="2.7.3.9"/>
    </reaction>
</comment>
<dbReference type="InParanoid" id="B4D0F7"/>
<dbReference type="PROSITE" id="PS00742">
    <property type="entry name" value="PEP_ENZYMES_2"/>
    <property type="match status" value="1"/>
</dbReference>
<dbReference type="PROSITE" id="PS51350">
    <property type="entry name" value="PTS_HPR_DOM"/>
    <property type="match status" value="1"/>
</dbReference>
<dbReference type="PANTHER" id="PTHR46244:SF6">
    <property type="entry name" value="PHOSPHOENOLPYRUVATE-PROTEIN PHOSPHOTRANSFERASE"/>
    <property type="match status" value="1"/>
</dbReference>
<evidence type="ECO:0000259" key="17">
    <source>
        <dbReference type="PROSITE" id="PS51350"/>
    </source>
</evidence>
<dbReference type="InterPro" id="IPR001020">
    <property type="entry name" value="PTS_HPr_His_P_site"/>
</dbReference>
<keyword evidence="10 18" id="KW-0808">Transferase</keyword>
<keyword evidence="11" id="KW-0598">Phosphotransferase system</keyword>
<evidence type="ECO:0000256" key="15">
    <source>
        <dbReference type="SAM" id="MobiDB-lite"/>
    </source>
</evidence>
<evidence type="ECO:0000256" key="13">
    <source>
        <dbReference type="ARBA" id="ARBA00022777"/>
    </source>
</evidence>
<dbReference type="SUPFAM" id="SSF52009">
    <property type="entry name" value="Phosphohistidine domain"/>
    <property type="match status" value="1"/>
</dbReference>
<dbReference type="GO" id="GO:0016301">
    <property type="term" value="F:kinase activity"/>
    <property type="evidence" value="ECO:0007669"/>
    <property type="project" value="UniProtKB-KW"/>
</dbReference>
<dbReference type="EMBL" id="ABVL01000006">
    <property type="protein sequence ID" value="EDY19819.1"/>
    <property type="molecule type" value="Genomic_DNA"/>
</dbReference>
<comment type="cofactor">
    <cofactor evidence="2">
        <name>Mg(2+)</name>
        <dbReference type="ChEBI" id="CHEBI:18420"/>
    </cofactor>
</comment>
<dbReference type="NCBIfam" id="TIGR01003">
    <property type="entry name" value="PTS_HPr_family"/>
    <property type="match status" value="1"/>
</dbReference>
<comment type="similarity">
    <text evidence="4">Belongs to the PEP-utilizing enzyme family.</text>
</comment>
<keyword evidence="7" id="KW-0963">Cytoplasm</keyword>
<name>B4D0F7_9BACT</name>
<dbReference type="GO" id="GO:0008965">
    <property type="term" value="F:phosphoenolpyruvate-protein phosphotransferase activity"/>
    <property type="evidence" value="ECO:0007669"/>
    <property type="project" value="UniProtKB-EC"/>
</dbReference>
<dbReference type="InterPro" id="IPR008279">
    <property type="entry name" value="PEP-util_enz_mobile_dom"/>
</dbReference>
<dbReference type="Pfam" id="PF00391">
    <property type="entry name" value="PEP-utilizers"/>
    <property type="match status" value="1"/>
</dbReference>
<dbReference type="InterPro" id="IPR015813">
    <property type="entry name" value="Pyrv/PenolPyrv_kinase-like_dom"/>
</dbReference>
<evidence type="ECO:0000313" key="18">
    <source>
        <dbReference type="EMBL" id="EDY19819.1"/>
    </source>
</evidence>
<dbReference type="PROSITE" id="PS51094">
    <property type="entry name" value="PTS_EIIA_TYPE_2"/>
    <property type="match status" value="1"/>
</dbReference>
<proteinExistence type="inferred from homology"/>
<dbReference type="InterPro" id="IPR000121">
    <property type="entry name" value="PEP_util_C"/>
</dbReference>
<dbReference type="InterPro" id="IPR016152">
    <property type="entry name" value="PTrfase/Anion_transptr"/>
</dbReference>
<dbReference type="PROSITE" id="PS00369">
    <property type="entry name" value="PTS_HPR_HIS"/>
    <property type="match status" value="1"/>
</dbReference>
<dbReference type="Pfam" id="PF02896">
    <property type="entry name" value="PEP-utilizers_C"/>
    <property type="match status" value="1"/>
</dbReference>
<dbReference type="EC" id="2.7.3.9" evidence="5"/>
<dbReference type="SUPFAM" id="SSF51621">
    <property type="entry name" value="Phosphoenolpyruvate/pyruvate domain"/>
    <property type="match status" value="1"/>
</dbReference>
<evidence type="ECO:0000256" key="5">
    <source>
        <dbReference type="ARBA" id="ARBA00012232"/>
    </source>
</evidence>
<dbReference type="Pfam" id="PF05524">
    <property type="entry name" value="PEP-utilisers_N"/>
    <property type="match status" value="1"/>
</dbReference>
<dbReference type="PANTHER" id="PTHR46244">
    <property type="entry name" value="PHOSPHOENOLPYRUVATE-PROTEIN PHOSPHOTRANSFERASE"/>
    <property type="match status" value="1"/>
</dbReference>
<dbReference type="AlphaFoldDB" id="B4D0F7"/>
<keyword evidence="9" id="KW-0762">Sugar transport</keyword>
<keyword evidence="13" id="KW-0418">Kinase</keyword>
<feature type="domain" description="HPr" evidence="17">
    <location>
        <begin position="156"/>
        <end position="243"/>
    </location>
</feature>
<dbReference type="Gene3D" id="3.50.30.10">
    <property type="entry name" value="Phosphohistidine domain"/>
    <property type="match status" value="1"/>
</dbReference>
<dbReference type="Gene3D" id="3.20.20.60">
    <property type="entry name" value="Phosphoenolpyruvate-binding domains"/>
    <property type="match status" value="1"/>
</dbReference>
<dbReference type="Gene3D" id="1.10.274.10">
    <property type="entry name" value="PtsI, HPr-binding domain"/>
    <property type="match status" value="1"/>
</dbReference>
<dbReference type="GO" id="GO:0046872">
    <property type="term" value="F:metal ion binding"/>
    <property type="evidence" value="ECO:0007669"/>
    <property type="project" value="UniProtKB-KW"/>
</dbReference>
<dbReference type="CDD" id="cd00367">
    <property type="entry name" value="PTS-HPr_like"/>
    <property type="match status" value="1"/>
</dbReference>
<dbReference type="CDD" id="cd00211">
    <property type="entry name" value="PTS_IIA_fru"/>
    <property type="match status" value="1"/>
</dbReference>
<dbReference type="eggNOG" id="COG1080">
    <property type="taxonomic scope" value="Bacteria"/>
</dbReference>
<dbReference type="SUPFAM" id="SSF55804">
    <property type="entry name" value="Phoshotransferase/anion transport protein"/>
    <property type="match status" value="1"/>
</dbReference>
<dbReference type="InterPro" id="IPR018274">
    <property type="entry name" value="PEP_util_AS"/>
</dbReference>
<dbReference type="InterPro" id="IPR050499">
    <property type="entry name" value="PEP-utilizing_PTS_enzyme"/>
</dbReference>
<dbReference type="InterPro" id="IPR002178">
    <property type="entry name" value="PTS_EIIA_type-2_dom"/>
</dbReference>
<organism evidence="18 19">
    <name type="scientific">Chthoniobacter flavus Ellin428</name>
    <dbReference type="NCBI Taxonomy" id="497964"/>
    <lineage>
        <taxon>Bacteria</taxon>
        <taxon>Pseudomonadati</taxon>
        <taxon>Verrucomicrobiota</taxon>
        <taxon>Spartobacteria</taxon>
        <taxon>Chthoniobacterales</taxon>
        <taxon>Chthoniobacteraceae</taxon>
        <taxon>Chthoniobacter</taxon>
    </lineage>
</organism>
<comment type="subcellular location">
    <subcellularLocation>
        <location evidence="3">Cytoplasm</location>
    </subcellularLocation>
</comment>
<dbReference type="InterPro" id="IPR040442">
    <property type="entry name" value="Pyrv_kinase-like_dom_sf"/>
</dbReference>